<dbReference type="AlphaFoldDB" id="M0HVD5"/>
<keyword evidence="3" id="KW-1185">Reference proteome</keyword>
<comment type="caution">
    <text evidence="2">The sequence shown here is derived from an EMBL/GenBank/DDBJ whole genome shotgun (WGS) entry which is preliminary data.</text>
</comment>
<feature type="transmembrane region" description="Helical" evidence="1">
    <location>
        <begin position="69"/>
        <end position="95"/>
    </location>
</feature>
<feature type="transmembrane region" description="Helical" evidence="1">
    <location>
        <begin position="115"/>
        <end position="143"/>
    </location>
</feature>
<keyword evidence="1" id="KW-0812">Transmembrane</keyword>
<evidence type="ECO:0000313" key="2">
    <source>
        <dbReference type="EMBL" id="ELZ87642.1"/>
    </source>
</evidence>
<name>M0HVD5_HALEO</name>
<keyword evidence="1" id="KW-0472">Membrane</keyword>
<dbReference type="EMBL" id="AOLK01000011">
    <property type="protein sequence ID" value="ELZ87642.1"/>
    <property type="molecule type" value="Genomic_DNA"/>
</dbReference>
<keyword evidence="1" id="KW-1133">Transmembrane helix</keyword>
<organism evidence="2 3">
    <name type="scientific">Haloferax elongans ATCC BAA-1513</name>
    <dbReference type="NCBI Taxonomy" id="1230453"/>
    <lineage>
        <taxon>Archaea</taxon>
        <taxon>Methanobacteriati</taxon>
        <taxon>Methanobacteriota</taxon>
        <taxon>Stenosarchaea group</taxon>
        <taxon>Halobacteria</taxon>
        <taxon>Halobacteriales</taxon>
        <taxon>Haloferacaceae</taxon>
        <taxon>Haloferax</taxon>
    </lineage>
</organism>
<dbReference type="Proteomes" id="UP000011612">
    <property type="component" value="Unassembled WGS sequence"/>
</dbReference>
<accession>M0HVD5</accession>
<feature type="transmembrane region" description="Helical" evidence="1">
    <location>
        <begin position="35"/>
        <end position="57"/>
    </location>
</feature>
<protein>
    <submittedName>
        <fullName evidence="2">Uncharacterized protein</fullName>
    </submittedName>
</protein>
<evidence type="ECO:0000256" key="1">
    <source>
        <dbReference type="SAM" id="Phobius"/>
    </source>
</evidence>
<dbReference type="PATRIC" id="fig|1230453.4.peg.916"/>
<gene>
    <name evidence="2" type="ORF">C453_04794</name>
</gene>
<proteinExistence type="predicted"/>
<evidence type="ECO:0000313" key="3">
    <source>
        <dbReference type="Proteomes" id="UP000011612"/>
    </source>
</evidence>
<sequence>MIALTLFFGGFAATYEVYLRGVQSHTFSLSLFEWIVFVMGAFPFDPVILFVVLFVVARRFDSPLDVQSILPGIVVVILAGSLLGQATAYFVFWTGTRDLLLGLVTRSEFWHFTSFHPFVILLWRFALELVTADLLTIVAALSLGTLTRDQP</sequence>
<reference evidence="2 3" key="1">
    <citation type="journal article" date="2014" name="PLoS Genet.">
        <title>Phylogenetically driven sequencing of extremely halophilic archaea reveals strategies for static and dynamic osmo-response.</title>
        <authorList>
            <person name="Becker E.A."/>
            <person name="Seitzer P.M."/>
            <person name="Tritt A."/>
            <person name="Larsen D."/>
            <person name="Krusor M."/>
            <person name="Yao A.I."/>
            <person name="Wu D."/>
            <person name="Madern D."/>
            <person name="Eisen J.A."/>
            <person name="Darling A.E."/>
            <person name="Facciotti M.T."/>
        </authorList>
    </citation>
    <scope>NUCLEOTIDE SEQUENCE [LARGE SCALE GENOMIC DNA]</scope>
    <source>
        <strain evidence="2 3">ATCC BAA-1513</strain>
    </source>
</reference>